<keyword evidence="2 3" id="KW-0408">Iron</keyword>
<sequence>MWSLSTSSPINLWGEESCREETELNFHLFFHFGLFRRRSISLLKRRLTTSYVSYDLFIQQPGTYVNYIQSTSSLCCSCSFSTISQLGRIGFWTRLYNSRGNRSATDFSPSKMDFISDTSYRLVELGLIFTRVPVASAICSLLALFAAVLCYCYGPYWSVRRVPGPPAFPFVGHLPLLAKYGPEVFSVLAKRYGPIFRFHMGRQPLIIIADAELCREVGIKKFKDIPNRSIPSPIASSPLHQKGLFFTRDTRWSTMRNTILSVYQPSHLAKLIPAAFGVDFGLSKPQSSASVKNPTSNDKEVEDLIKQHMYSTSTLKMDLSGSFSVILGLLVPILQEPFRQILKRIPGTMDWKIDRTNQNLSSRLNEIVMKKMALKDNGSKDFLSLILKAKESETVSKKFFTPDYVSAVTYEHLLAGSATTSFTLSTIIYLVAGNPAVEKKLLEEIDGFGSREHIPTAEDLQDKFPYIDQVIKEAMRFYTVSPLVARETSAQVEIGGYIIPKGTWVWLALGVLAKDPKNFPDPEKFKPERFDLNCDEEKQRHPYANIPFGIGPRACIGGKFSLQEIKLSIIHLYRNYVFCHSPNMEKPLGLDYGIVLNFKHGVKVRAIKRT</sequence>
<feature type="binding site" description="axial binding residue" evidence="2">
    <location>
        <position position="555"/>
    </location>
    <ligand>
        <name>heme</name>
        <dbReference type="ChEBI" id="CHEBI:30413"/>
    </ligand>
    <ligandPart>
        <name>Fe</name>
        <dbReference type="ChEBI" id="CHEBI:18248"/>
    </ligandPart>
</feature>
<keyword evidence="2 3" id="KW-0479">Metal-binding</keyword>
<evidence type="ECO:0000256" key="2">
    <source>
        <dbReference type="PIRSR" id="PIRSR602401-1"/>
    </source>
</evidence>
<dbReference type="InterPro" id="IPR017972">
    <property type="entry name" value="Cyt_P450_CS"/>
</dbReference>
<dbReference type="GO" id="GO:0016705">
    <property type="term" value="F:oxidoreductase activity, acting on paired donors, with incorporation or reduction of molecular oxygen"/>
    <property type="evidence" value="ECO:0007669"/>
    <property type="project" value="InterPro"/>
</dbReference>
<name>A0AAD8HYQ7_9APIA</name>
<dbReference type="GO" id="GO:0005506">
    <property type="term" value="F:iron ion binding"/>
    <property type="evidence" value="ECO:0007669"/>
    <property type="project" value="InterPro"/>
</dbReference>
<keyword evidence="3" id="KW-0503">Monooxygenase</keyword>
<reference evidence="4" key="1">
    <citation type="submission" date="2023-02" db="EMBL/GenBank/DDBJ databases">
        <title>Genome of toxic invasive species Heracleum sosnowskyi carries increased number of genes despite the absence of recent whole-genome duplications.</title>
        <authorList>
            <person name="Schelkunov M."/>
            <person name="Shtratnikova V."/>
            <person name="Makarenko M."/>
            <person name="Klepikova A."/>
            <person name="Omelchenko D."/>
            <person name="Novikova G."/>
            <person name="Obukhova E."/>
            <person name="Bogdanov V."/>
            <person name="Penin A."/>
            <person name="Logacheva M."/>
        </authorList>
    </citation>
    <scope>NUCLEOTIDE SEQUENCE</scope>
    <source>
        <strain evidence="4">Hsosn_3</strain>
        <tissue evidence="4">Leaf</tissue>
    </source>
</reference>
<keyword evidence="1 3" id="KW-0560">Oxidoreductase</keyword>
<protein>
    <recommendedName>
        <fullName evidence="6">Cytochrome P450</fullName>
    </recommendedName>
</protein>
<dbReference type="Pfam" id="PF00067">
    <property type="entry name" value="p450"/>
    <property type="match status" value="1"/>
</dbReference>
<gene>
    <name evidence="4" type="ORF">POM88_031979</name>
</gene>
<evidence type="ECO:0000313" key="5">
    <source>
        <dbReference type="Proteomes" id="UP001237642"/>
    </source>
</evidence>
<evidence type="ECO:0008006" key="6">
    <source>
        <dbReference type="Google" id="ProtNLM"/>
    </source>
</evidence>
<dbReference type="PRINTS" id="PR00385">
    <property type="entry name" value="P450"/>
</dbReference>
<dbReference type="GO" id="GO:0009805">
    <property type="term" value="P:coumarin biosynthetic process"/>
    <property type="evidence" value="ECO:0007669"/>
    <property type="project" value="UniProtKB-ARBA"/>
</dbReference>
<proteinExistence type="inferred from homology"/>
<comment type="similarity">
    <text evidence="3">Belongs to the cytochrome P450 family.</text>
</comment>
<keyword evidence="5" id="KW-1185">Reference proteome</keyword>
<evidence type="ECO:0000313" key="4">
    <source>
        <dbReference type="EMBL" id="KAK1375786.1"/>
    </source>
</evidence>
<dbReference type="PROSITE" id="PS00086">
    <property type="entry name" value="CYTOCHROME_P450"/>
    <property type="match status" value="1"/>
</dbReference>
<dbReference type="Gene3D" id="1.10.630.10">
    <property type="entry name" value="Cytochrome P450"/>
    <property type="match status" value="1"/>
</dbReference>
<dbReference type="GO" id="GO:0020037">
    <property type="term" value="F:heme binding"/>
    <property type="evidence" value="ECO:0007669"/>
    <property type="project" value="InterPro"/>
</dbReference>
<dbReference type="AlphaFoldDB" id="A0AAD8HYQ7"/>
<reference evidence="4" key="2">
    <citation type="submission" date="2023-05" db="EMBL/GenBank/DDBJ databases">
        <authorList>
            <person name="Schelkunov M.I."/>
        </authorList>
    </citation>
    <scope>NUCLEOTIDE SEQUENCE</scope>
    <source>
        <strain evidence="4">Hsosn_3</strain>
        <tissue evidence="4">Leaf</tissue>
    </source>
</reference>
<keyword evidence="2 3" id="KW-0349">Heme</keyword>
<evidence type="ECO:0000256" key="1">
    <source>
        <dbReference type="ARBA" id="ARBA00023002"/>
    </source>
</evidence>
<dbReference type="Proteomes" id="UP001237642">
    <property type="component" value="Unassembled WGS sequence"/>
</dbReference>
<dbReference type="PRINTS" id="PR00463">
    <property type="entry name" value="EP450I"/>
</dbReference>
<accession>A0AAD8HYQ7</accession>
<dbReference type="GO" id="GO:0004497">
    <property type="term" value="F:monooxygenase activity"/>
    <property type="evidence" value="ECO:0007669"/>
    <property type="project" value="UniProtKB-KW"/>
</dbReference>
<comment type="cofactor">
    <cofactor evidence="2">
        <name>heme</name>
        <dbReference type="ChEBI" id="CHEBI:30413"/>
    </cofactor>
</comment>
<dbReference type="EMBL" id="JAUIZM010000007">
    <property type="protein sequence ID" value="KAK1375786.1"/>
    <property type="molecule type" value="Genomic_DNA"/>
</dbReference>
<comment type="caution">
    <text evidence="4">The sequence shown here is derived from an EMBL/GenBank/DDBJ whole genome shotgun (WGS) entry which is preliminary data.</text>
</comment>
<dbReference type="InterPro" id="IPR036396">
    <property type="entry name" value="Cyt_P450_sf"/>
</dbReference>
<dbReference type="InterPro" id="IPR002401">
    <property type="entry name" value="Cyt_P450_E_grp-I"/>
</dbReference>
<organism evidence="4 5">
    <name type="scientific">Heracleum sosnowskyi</name>
    <dbReference type="NCBI Taxonomy" id="360622"/>
    <lineage>
        <taxon>Eukaryota</taxon>
        <taxon>Viridiplantae</taxon>
        <taxon>Streptophyta</taxon>
        <taxon>Embryophyta</taxon>
        <taxon>Tracheophyta</taxon>
        <taxon>Spermatophyta</taxon>
        <taxon>Magnoliopsida</taxon>
        <taxon>eudicotyledons</taxon>
        <taxon>Gunneridae</taxon>
        <taxon>Pentapetalae</taxon>
        <taxon>asterids</taxon>
        <taxon>campanulids</taxon>
        <taxon>Apiales</taxon>
        <taxon>Apiaceae</taxon>
        <taxon>Apioideae</taxon>
        <taxon>apioid superclade</taxon>
        <taxon>Tordylieae</taxon>
        <taxon>Tordyliinae</taxon>
        <taxon>Heracleum</taxon>
    </lineage>
</organism>
<dbReference type="SUPFAM" id="SSF48264">
    <property type="entry name" value="Cytochrome P450"/>
    <property type="match status" value="1"/>
</dbReference>
<dbReference type="PANTHER" id="PTHR24301">
    <property type="entry name" value="THROMBOXANE-A SYNTHASE"/>
    <property type="match status" value="1"/>
</dbReference>
<dbReference type="InterPro" id="IPR001128">
    <property type="entry name" value="Cyt_P450"/>
</dbReference>
<dbReference type="PANTHER" id="PTHR24301:SF2">
    <property type="entry name" value="THROMBOXANE-A SYNTHASE"/>
    <property type="match status" value="1"/>
</dbReference>
<evidence type="ECO:0000256" key="3">
    <source>
        <dbReference type="RuleBase" id="RU000461"/>
    </source>
</evidence>